<keyword evidence="2" id="KW-1185">Reference proteome</keyword>
<name>A0ABS2IUR7_9ACTN</name>
<dbReference type="RefSeq" id="WP_204926019.1">
    <property type="nucleotide sequence ID" value="NZ_JAFEUC010000008.1"/>
</dbReference>
<organism evidence="1 2">
    <name type="scientific">Micromonospora humida</name>
    <dbReference type="NCBI Taxonomy" id="2809018"/>
    <lineage>
        <taxon>Bacteria</taxon>
        <taxon>Bacillati</taxon>
        <taxon>Actinomycetota</taxon>
        <taxon>Actinomycetes</taxon>
        <taxon>Micromonosporales</taxon>
        <taxon>Micromonosporaceae</taxon>
        <taxon>Micromonospora</taxon>
    </lineage>
</organism>
<evidence type="ECO:0000313" key="2">
    <source>
        <dbReference type="Proteomes" id="UP001518872"/>
    </source>
</evidence>
<dbReference type="EMBL" id="JAFEUC010000008">
    <property type="protein sequence ID" value="MBM7078098.1"/>
    <property type="molecule type" value="Genomic_DNA"/>
</dbReference>
<accession>A0ABS2IUR7</accession>
<evidence type="ECO:0000313" key="1">
    <source>
        <dbReference type="EMBL" id="MBM7078098.1"/>
    </source>
</evidence>
<sequence length="65" mass="7247">MTTAPTQMPGPVVVELSQAEWQAAVSRALDKLHLTYQQLAEMARTRDFSSLEAQKLWMSIGDSQP</sequence>
<evidence type="ECO:0008006" key="3">
    <source>
        <dbReference type="Google" id="ProtNLM"/>
    </source>
</evidence>
<protein>
    <recommendedName>
        <fullName evidence="3">MarR family transcriptional regulator</fullName>
    </recommendedName>
</protein>
<reference evidence="1 2" key="1">
    <citation type="submission" date="2021-02" db="EMBL/GenBank/DDBJ databases">
        <authorList>
            <person name="Ra J.-S."/>
        </authorList>
    </citation>
    <scope>NUCLEOTIDE SEQUENCE [LARGE SCALE GENOMIC DNA]</scope>
    <source>
        <strain evidence="1 2">MMS20-R1-14</strain>
    </source>
</reference>
<proteinExistence type="predicted"/>
<comment type="caution">
    <text evidence="1">The sequence shown here is derived from an EMBL/GenBank/DDBJ whole genome shotgun (WGS) entry which is preliminary data.</text>
</comment>
<dbReference type="Proteomes" id="UP001518872">
    <property type="component" value="Unassembled WGS sequence"/>
</dbReference>
<gene>
    <name evidence="1" type="ORF">JQX11_17380</name>
</gene>